<keyword evidence="2" id="KW-0812">Transmembrane</keyword>
<evidence type="ECO:0000256" key="2">
    <source>
        <dbReference type="SAM" id="Phobius"/>
    </source>
</evidence>
<feature type="transmembrane region" description="Helical" evidence="2">
    <location>
        <begin position="26"/>
        <end position="45"/>
    </location>
</feature>
<proteinExistence type="predicted"/>
<feature type="compositionally biased region" description="Polar residues" evidence="1">
    <location>
        <begin position="492"/>
        <end position="504"/>
    </location>
</feature>
<evidence type="ECO:0000313" key="4">
    <source>
        <dbReference type="EMBL" id="KAF2679767.1"/>
    </source>
</evidence>
<feature type="transmembrane region" description="Helical" evidence="2">
    <location>
        <begin position="175"/>
        <end position="198"/>
    </location>
</feature>
<dbReference type="OrthoDB" id="3918601at2759"/>
<evidence type="ECO:0000256" key="1">
    <source>
        <dbReference type="SAM" id="MobiDB-lite"/>
    </source>
</evidence>
<feature type="transmembrane region" description="Helical" evidence="2">
    <location>
        <begin position="57"/>
        <end position="79"/>
    </location>
</feature>
<evidence type="ECO:0000259" key="3">
    <source>
        <dbReference type="Pfam" id="PF20684"/>
    </source>
</evidence>
<gene>
    <name evidence="4" type="ORF">K458DRAFT_393607</name>
</gene>
<feature type="compositionally biased region" description="Polar residues" evidence="1">
    <location>
        <begin position="470"/>
        <end position="483"/>
    </location>
</feature>
<evidence type="ECO:0000313" key="5">
    <source>
        <dbReference type="Proteomes" id="UP000799291"/>
    </source>
</evidence>
<feature type="compositionally biased region" description="Polar residues" evidence="1">
    <location>
        <begin position="384"/>
        <end position="395"/>
    </location>
</feature>
<dbReference type="Proteomes" id="UP000799291">
    <property type="component" value="Unassembled WGS sequence"/>
</dbReference>
<sequence>MWMPASTLSSRALSITPDNKSDAVTITTWVTLGTLVVAFFARAAIKYKVVQKVTIDDLFILLATVFAICLSITSLILASDGIGVFDDLTLKRANALMKAYYASNFLYIATIGLAKLSLITFFYRDHNQRNQHRYVLGFGIFVLAWTLISIVAVAFQCGLPKPWEVFTLHCYNSGVFWIVYCIIDMTTDVSIIMLSVNLAVYSRDRFSRKFAVVACFAPRVVVVGASLARLVYLYPITPHDNPAFELWIPTICTQVQVCLSIMTACIPFVGLFFMGGASGNWRGEGFKRRRAAPDEESSYGCCSYTHLKGHKRGQNSSVDSSIFTNSNIGKTPDVSPRLPSPRPLSPLTPPRLRTPSSSTAGSTRSGLRVVIPAPTHPPQATHPDVTSPQTASSHALSPECLSPQPLLSPPQAFSPTSPNRREPSPPPPSHIPQPTALEVNASLDPSRNAGTSPPRFSLFPQPRAQRYSRLPQQHANSTLSAISERSRPGGQMSAQGVSPTGTPETRTRSRNSRGRFPVSPPTHSTPRFSRVLSEDSLRTKGTAITTSTPSPAPIVTTAPATSPYQAHSSIPSYYVTTPPTAHTSDPSSLQTIPSYYTHTPPTSQPPAFPLPVPPVPHPAEPASAPAPNQATSPQRQRNRRILTPQNSSRAHEMSPISPVTPPTPMNFWRDEEVRMEARIVDVSERVPMPRIRDVRSSPRIVVQQYP</sequence>
<feature type="compositionally biased region" description="Polar residues" evidence="1">
    <location>
        <begin position="564"/>
        <end position="601"/>
    </location>
</feature>
<dbReference type="AlphaFoldDB" id="A0A6G1INF1"/>
<feature type="compositionally biased region" description="Polar residues" evidence="1">
    <location>
        <begin position="314"/>
        <end position="329"/>
    </location>
</feature>
<keyword evidence="2" id="KW-0472">Membrane</keyword>
<feature type="domain" description="Rhodopsin" evidence="3">
    <location>
        <begin position="41"/>
        <end position="269"/>
    </location>
</feature>
<dbReference type="InterPro" id="IPR049326">
    <property type="entry name" value="Rhodopsin_dom_fungi"/>
</dbReference>
<feature type="transmembrane region" description="Helical" evidence="2">
    <location>
        <begin position="99"/>
        <end position="123"/>
    </location>
</feature>
<organism evidence="4 5">
    <name type="scientific">Lentithecium fluviatile CBS 122367</name>
    <dbReference type="NCBI Taxonomy" id="1168545"/>
    <lineage>
        <taxon>Eukaryota</taxon>
        <taxon>Fungi</taxon>
        <taxon>Dikarya</taxon>
        <taxon>Ascomycota</taxon>
        <taxon>Pezizomycotina</taxon>
        <taxon>Dothideomycetes</taxon>
        <taxon>Pleosporomycetidae</taxon>
        <taxon>Pleosporales</taxon>
        <taxon>Massarineae</taxon>
        <taxon>Lentitheciaceae</taxon>
        <taxon>Lentithecium</taxon>
    </lineage>
</organism>
<feature type="compositionally biased region" description="Low complexity" evidence="1">
    <location>
        <begin position="350"/>
        <end position="359"/>
    </location>
</feature>
<feature type="compositionally biased region" description="Low complexity" evidence="1">
    <location>
        <begin position="542"/>
        <end position="563"/>
    </location>
</feature>
<feature type="compositionally biased region" description="Pro residues" evidence="1">
    <location>
        <begin position="602"/>
        <end position="619"/>
    </location>
</feature>
<name>A0A6G1INF1_9PLEO</name>
<dbReference type="PANTHER" id="PTHR38794:SF1">
    <property type="entry name" value="INTEGRAL MEMBRANE PROTEIN"/>
    <property type="match status" value="1"/>
</dbReference>
<feature type="transmembrane region" description="Helical" evidence="2">
    <location>
        <begin position="246"/>
        <end position="273"/>
    </location>
</feature>
<keyword evidence="2" id="KW-1133">Transmembrane helix</keyword>
<feature type="compositionally biased region" description="Low complexity" evidence="1">
    <location>
        <begin position="396"/>
        <end position="418"/>
    </location>
</feature>
<feature type="transmembrane region" description="Helical" evidence="2">
    <location>
        <begin position="210"/>
        <end position="234"/>
    </location>
</feature>
<protein>
    <recommendedName>
        <fullName evidence="3">Rhodopsin domain-containing protein</fullName>
    </recommendedName>
</protein>
<feature type="compositionally biased region" description="Pro residues" evidence="1">
    <location>
        <begin position="338"/>
        <end position="349"/>
    </location>
</feature>
<dbReference type="PANTHER" id="PTHR38794">
    <property type="entry name" value="INTEGRAL MEMBRANE PROTEIN"/>
    <property type="match status" value="1"/>
</dbReference>
<feature type="region of interest" description="Disordered" evidence="1">
    <location>
        <begin position="309"/>
        <end position="665"/>
    </location>
</feature>
<accession>A0A6G1INF1</accession>
<keyword evidence="5" id="KW-1185">Reference proteome</keyword>
<dbReference type="EMBL" id="MU005601">
    <property type="protein sequence ID" value="KAF2679767.1"/>
    <property type="molecule type" value="Genomic_DNA"/>
</dbReference>
<reference evidence="4" key="1">
    <citation type="journal article" date="2020" name="Stud. Mycol.">
        <title>101 Dothideomycetes genomes: a test case for predicting lifestyles and emergence of pathogens.</title>
        <authorList>
            <person name="Haridas S."/>
            <person name="Albert R."/>
            <person name="Binder M."/>
            <person name="Bloem J."/>
            <person name="Labutti K."/>
            <person name="Salamov A."/>
            <person name="Andreopoulos B."/>
            <person name="Baker S."/>
            <person name="Barry K."/>
            <person name="Bills G."/>
            <person name="Bluhm B."/>
            <person name="Cannon C."/>
            <person name="Castanera R."/>
            <person name="Culley D."/>
            <person name="Daum C."/>
            <person name="Ezra D."/>
            <person name="Gonzalez J."/>
            <person name="Henrissat B."/>
            <person name="Kuo A."/>
            <person name="Liang C."/>
            <person name="Lipzen A."/>
            <person name="Lutzoni F."/>
            <person name="Magnuson J."/>
            <person name="Mondo S."/>
            <person name="Nolan M."/>
            <person name="Ohm R."/>
            <person name="Pangilinan J."/>
            <person name="Park H.-J."/>
            <person name="Ramirez L."/>
            <person name="Alfaro M."/>
            <person name="Sun H."/>
            <person name="Tritt A."/>
            <person name="Yoshinaga Y."/>
            <person name="Zwiers L.-H."/>
            <person name="Turgeon B."/>
            <person name="Goodwin S."/>
            <person name="Spatafora J."/>
            <person name="Crous P."/>
            <person name="Grigoriev I."/>
        </authorList>
    </citation>
    <scope>NUCLEOTIDE SEQUENCE</scope>
    <source>
        <strain evidence="4">CBS 122367</strain>
    </source>
</reference>
<feature type="transmembrane region" description="Helical" evidence="2">
    <location>
        <begin position="135"/>
        <end position="155"/>
    </location>
</feature>
<dbReference type="Pfam" id="PF20684">
    <property type="entry name" value="Fung_rhodopsin"/>
    <property type="match status" value="1"/>
</dbReference>